<dbReference type="InterPro" id="IPR040911">
    <property type="entry name" value="Exostosin_GT47"/>
</dbReference>
<evidence type="ECO:0000313" key="9">
    <source>
        <dbReference type="Proteomes" id="UP001055439"/>
    </source>
</evidence>
<proteinExistence type="inferred from homology"/>
<dbReference type="GO" id="GO:0009969">
    <property type="term" value="P:xyloglucan biosynthetic process"/>
    <property type="evidence" value="ECO:0007669"/>
    <property type="project" value="TreeGrafter"/>
</dbReference>
<reference evidence="8" key="1">
    <citation type="submission" date="2022-05" db="EMBL/GenBank/DDBJ databases">
        <title>The Musa troglodytarum L. genome provides insights into the mechanism of non-climacteric behaviour and enrichment of carotenoids.</title>
        <authorList>
            <person name="Wang J."/>
        </authorList>
    </citation>
    <scope>NUCLEOTIDE SEQUENCE</scope>
    <source>
        <tissue evidence="8">Leaf</tissue>
    </source>
</reference>
<dbReference type="OrthoDB" id="1924787at2759"/>
<accession>A0A9E7H8K7</accession>
<dbReference type="Pfam" id="PF03016">
    <property type="entry name" value="Exostosin_GT47"/>
    <property type="match status" value="1"/>
</dbReference>
<feature type="region of interest" description="Disordered" evidence="6">
    <location>
        <begin position="1"/>
        <end position="28"/>
    </location>
</feature>
<dbReference type="InterPro" id="IPR004263">
    <property type="entry name" value="Exostosin"/>
</dbReference>
<comment type="subcellular location">
    <subcellularLocation>
        <location evidence="1">Golgi apparatus membrane</location>
        <topology evidence="1">Single-pass type II membrane protein</topology>
    </subcellularLocation>
</comment>
<evidence type="ECO:0000256" key="1">
    <source>
        <dbReference type="ARBA" id="ARBA00004323"/>
    </source>
</evidence>
<feature type="domain" description="Exostosin GT47" evidence="7">
    <location>
        <begin position="62"/>
        <end position="342"/>
    </location>
</feature>
<keyword evidence="9" id="KW-1185">Reference proteome</keyword>
<dbReference type="Proteomes" id="UP001055439">
    <property type="component" value="Chromosome 8"/>
</dbReference>
<dbReference type="PANTHER" id="PTHR11062">
    <property type="entry name" value="EXOSTOSIN HEPARAN SULFATE GLYCOSYLTRANSFERASE -RELATED"/>
    <property type="match status" value="1"/>
</dbReference>
<keyword evidence="3" id="KW-0808">Transferase</keyword>
<evidence type="ECO:0000313" key="8">
    <source>
        <dbReference type="EMBL" id="URE25218.1"/>
    </source>
</evidence>
<evidence type="ECO:0000256" key="4">
    <source>
        <dbReference type="ARBA" id="ARBA00022968"/>
    </source>
</evidence>
<evidence type="ECO:0000256" key="2">
    <source>
        <dbReference type="ARBA" id="ARBA00010271"/>
    </source>
</evidence>
<evidence type="ECO:0000259" key="7">
    <source>
        <dbReference type="Pfam" id="PF03016"/>
    </source>
</evidence>
<evidence type="ECO:0000256" key="6">
    <source>
        <dbReference type="SAM" id="MobiDB-lite"/>
    </source>
</evidence>
<dbReference type="PANTHER" id="PTHR11062:SF214">
    <property type="entry name" value="XYLOGLUCAN GALACTOSYLTRANSFERASE XLT2"/>
    <property type="match status" value="1"/>
</dbReference>
<dbReference type="AlphaFoldDB" id="A0A9E7H8K7"/>
<sequence length="405" mass="45139">SRTRAPPASSSSTTSRRPSTPTSSLPATNSTVESLCVALSNGGFGPPAGELAGVVPANLLPYWYSTDQFSLELIFHRRILAHRCRTADPSAAAAFYIPFYAGLSVGKHLWSGDAASRDRDSALLLRWIKEQSPWKRSNGSDHFIALGRISWDFHRSGNDGWGGSFLNMAGMEKVTRLIIERNPSDKGRRSTVSDGVPPRTAAEVRQWQRFVLNRNRSTLFVFAGAPRPQVKDDFRGFLFKECKRAGKGTCRSLDWWKVRRQNRSSAAMRLFLDSAFCLQPKGDSYTRRSMFDCMLVGAVPVVFWRHSAYGQYEWYLPGSGEGREGEWSVFIDSREVKNGTVSVKEVLEGIGEKRAREMRERVVEMIPRLLYAAADEGLGEGMQDAFDVAVKGVLRRFRGAVVPAA</sequence>
<organism evidence="8 9">
    <name type="scientific">Musa troglodytarum</name>
    <name type="common">fe'i banana</name>
    <dbReference type="NCBI Taxonomy" id="320322"/>
    <lineage>
        <taxon>Eukaryota</taxon>
        <taxon>Viridiplantae</taxon>
        <taxon>Streptophyta</taxon>
        <taxon>Embryophyta</taxon>
        <taxon>Tracheophyta</taxon>
        <taxon>Spermatophyta</taxon>
        <taxon>Magnoliopsida</taxon>
        <taxon>Liliopsida</taxon>
        <taxon>Zingiberales</taxon>
        <taxon>Musaceae</taxon>
        <taxon>Musa</taxon>
    </lineage>
</organism>
<keyword evidence="4" id="KW-0812">Transmembrane</keyword>
<keyword evidence="4" id="KW-0735">Signal-anchor</keyword>
<dbReference type="GO" id="GO:0000139">
    <property type="term" value="C:Golgi membrane"/>
    <property type="evidence" value="ECO:0007669"/>
    <property type="project" value="UniProtKB-SubCell"/>
</dbReference>
<comment type="similarity">
    <text evidence="2">Belongs to the glycosyltransferase 47 family.</text>
</comment>
<dbReference type="GO" id="GO:0008378">
    <property type="term" value="F:galactosyltransferase activity"/>
    <property type="evidence" value="ECO:0007669"/>
    <property type="project" value="TreeGrafter"/>
</dbReference>
<evidence type="ECO:0000256" key="3">
    <source>
        <dbReference type="ARBA" id="ARBA00022676"/>
    </source>
</evidence>
<gene>
    <name evidence="8" type="ORF">MUK42_18050</name>
</gene>
<dbReference type="EMBL" id="CP097510">
    <property type="protein sequence ID" value="URE25218.1"/>
    <property type="molecule type" value="Genomic_DNA"/>
</dbReference>
<feature type="non-terminal residue" evidence="8">
    <location>
        <position position="1"/>
    </location>
</feature>
<protein>
    <submittedName>
        <fullName evidence="8">Exostosin family</fullName>
    </submittedName>
</protein>
<evidence type="ECO:0000256" key="5">
    <source>
        <dbReference type="ARBA" id="ARBA00023034"/>
    </source>
</evidence>
<keyword evidence="5" id="KW-0333">Golgi apparatus</keyword>
<keyword evidence="3" id="KW-0328">Glycosyltransferase</keyword>
<name>A0A9E7H8K7_9LILI</name>